<feature type="binding site" evidence="16">
    <location>
        <position position="298"/>
    </location>
    <ligand>
        <name>ATP</name>
        <dbReference type="ChEBI" id="CHEBI:30616"/>
        <label>1</label>
    </ligand>
</feature>
<keyword evidence="8 16" id="KW-0677">Repeat</keyword>
<dbReference type="InterPro" id="IPR013815">
    <property type="entry name" value="ATP_grasp_subdomain_1"/>
</dbReference>
<dbReference type="PANTHER" id="PTHR11405">
    <property type="entry name" value="CARBAMOYLTRANSFERASE FAMILY MEMBER"/>
    <property type="match status" value="1"/>
</dbReference>
<dbReference type="GO" id="GO:0005524">
    <property type="term" value="F:ATP binding"/>
    <property type="evidence" value="ECO:0007669"/>
    <property type="project" value="UniProtKB-UniRule"/>
</dbReference>
<dbReference type="GO" id="GO:0046872">
    <property type="term" value="F:metal ion binding"/>
    <property type="evidence" value="ECO:0007669"/>
    <property type="project" value="UniProtKB-KW"/>
</dbReference>
<feature type="region of interest" description="Carboxyphosphate synthetic domain" evidence="16">
    <location>
        <begin position="1"/>
        <end position="401"/>
    </location>
</feature>
<comment type="catalytic activity">
    <reaction evidence="15 16">
        <text>hydrogencarbonate + L-glutamine + 2 ATP + H2O = carbamoyl phosphate + L-glutamate + 2 ADP + phosphate + 2 H(+)</text>
        <dbReference type="Rhea" id="RHEA:18633"/>
        <dbReference type="ChEBI" id="CHEBI:15377"/>
        <dbReference type="ChEBI" id="CHEBI:15378"/>
        <dbReference type="ChEBI" id="CHEBI:17544"/>
        <dbReference type="ChEBI" id="CHEBI:29985"/>
        <dbReference type="ChEBI" id="CHEBI:30616"/>
        <dbReference type="ChEBI" id="CHEBI:43474"/>
        <dbReference type="ChEBI" id="CHEBI:58228"/>
        <dbReference type="ChEBI" id="CHEBI:58359"/>
        <dbReference type="ChEBI" id="CHEBI:456216"/>
        <dbReference type="EC" id="6.3.5.5"/>
    </reaction>
</comment>
<accession>A0A938Y1I4</accession>
<feature type="binding site" evidence="16">
    <location>
        <position position="175"/>
    </location>
    <ligand>
        <name>ATP</name>
        <dbReference type="ChEBI" id="CHEBI:30616"/>
        <label>1</label>
    </ligand>
</feature>
<feature type="binding site" evidence="16">
    <location>
        <position position="215"/>
    </location>
    <ligand>
        <name>ATP</name>
        <dbReference type="ChEBI" id="CHEBI:30616"/>
        <label>1</label>
    </ligand>
</feature>
<keyword evidence="11" id="KW-0460">Magnesium</keyword>
<evidence type="ECO:0000256" key="12">
    <source>
        <dbReference type="ARBA" id="ARBA00022975"/>
    </source>
</evidence>
<dbReference type="NCBIfam" id="TIGR01369">
    <property type="entry name" value="CPSaseII_lrg"/>
    <property type="match status" value="1"/>
</dbReference>
<feature type="binding site" evidence="16">
    <location>
        <position position="827"/>
    </location>
    <ligand>
        <name>Mn(2+)</name>
        <dbReference type="ChEBI" id="CHEBI:29035"/>
        <label>3</label>
    </ligand>
</feature>
<proteinExistence type="inferred from homology"/>
<gene>
    <name evidence="16" type="primary">carB</name>
    <name evidence="19" type="ORF">JOD01_003114</name>
</gene>
<feature type="binding site" evidence="16">
    <location>
        <position position="169"/>
    </location>
    <ligand>
        <name>ATP</name>
        <dbReference type="ChEBI" id="CHEBI:30616"/>
        <label>1</label>
    </ligand>
</feature>
<dbReference type="PROSITE" id="PS00867">
    <property type="entry name" value="CPSASE_2"/>
    <property type="match status" value="2"/>
</dbReference>
<dbReference type="Gene3D" id="3.30.470.20">
    <property type="entry name" value="ATP-grasp fold, B domain"/>
    <property type="match status" value="2"/>
</dbReference>
<feature type="binding site" evidence="16">
    <location>
        <position position="284"/>
    </location>
    <ligand>
        <name>Mn(2+)</name>
        <dbReference type="ChEBI" id="CHEBI:29035"/>
        <label>1</label>
    </ligand>
</feature>
<comment type="domain">
    <text evidence="16">The large subunit is composed of 2 ATP-grasp domains that are involved in binding the 2 ATP molecules needed for carbamoyl phosphate synthesis. The N-terminal ATP-grasp domain (referred to as the carboxyphosphate synthetic component) catalyzes the ATP-dependent phosphorylation of hydrogencarbonate to carboxyphosphate and the subsequent nucleophilic attack by ammonia to form a carbamate intermediate. The C-terminal ATP-grasp domain (referred to as the carbamoyl phosphate synthetic component) then catalyzes the phosphorylation of carbamate with the second ATP to form the end product carbamoyl phosphate. The reactive and unstable enzyme intermediates are sequentially channeled from one active site to the next through the interior of the protein over a distance of at least 96 A.</text>
</comment>
<dbReference type="InterPro" id="IPR016185">
    <property type="entry name" value="PreATP-grasp_dom_sf"/>
</dbReference>
<feature type="binding site" evidence="16">
    <location>
        <position position="210"/>
    </location>
    <ligand>
        <name>ATP</name>
        <dbReference type="ChEBI" id="CHEBI:30616"/>
        <label>1</label>
    </ligand>
</feature>
<evidence type="ECO:0000256" key="8">
    <source>
        <dbReference type="ARBA" id="ARBA00022737"/>
    </source>
</evidence>
<feature type="binding site" evidence="16">
    <location>
        <position position="839"/>
    </location>
    <ligand>
        <name>Mn(2+)</name>
        <dbReference type="ChEBI" id="CHEBI:29035"/>
        <label>3</label>
    </ligand>
</feature>
<dbReference type="InterPro" id="IPR006275">
    <property type="entry name" value="CPSase_lsu"/>
</dbReference>
<feature type="binding site" evidence="16">
    <location>
        <position position="839"/>
    </location>
    <ligand>
        <name>Mg(2+)</name>
        <dbReference type="ChEBI" id="CHEBI:18420"/>
        <label>3</label>
    </ligand>
</feature>
<evidence type="ECO:0000256" key="6">
    <source>
        <dbReference type="ARBA" id="ARBA00022605"/>
    </source>
</evidence>
<feature type="binding site" evidence="16">
    <location>
        <position position="298"/>
    </location>
    <ligand>
        <name>Mn(2+)</name>
        <dbReference type="ChEBI" id="CHEBI:29035"/>
        <label>2</label>
    </ligand>
</feature>
<keyword evidence="20" id="KW-1185">Reference proteome</keyword>
<dbReference type="SUPFAM" id="SSF48108">
    <property type="entry name" value="Carbamoyl phosphate synthetase, large subunit connection domain"/>
    <property type="match status" value="1"/>
</dbReference>
<dbReference type="Pfam" id="PF02786">
    <property type="entry name" value="CPSase_L_D2"/>
    <property type="match status" value="2"/>
</dbReference>
<comment type="caution">
    <text evidence="19">The sequence shown here is derived from an EMBL/GenBank/DDBJ whole genome shotgun (WGS) entry which is preliminary data.</text>
</comment>
<feature type="binding site" evidence="16">
    <location>
        <position position="129"/>
    </location>
    <ligand>
        <name>ATP</name>
        <dbReference type="ChEBI" id="CHEBI:30616"/>
        <label>1</label>
    </ligand>
</feature>
<dbReference type="PROSITE" id="PS50975">
    <property type="entry name" value="ATP_GRASP"/>
    <property type="match status" value="2"/>
</dbReference>
<dbReference type="InterPro" id="IPR005483">
    <property type="entry name" value="CPSase_dom"/>
</dbReference>
<evidence type="ECO:0000256" key="1">
    <source>
        <dbReference type="ARBA" id="ARBA00001936"/>
    </source>
</evidence>
<dbReference type="InterPro" id="IPR011607">
    <property type="entry name" value="MGS-like_dom"/>
</dbReference>
<feature type="binding site" evidence="16">
    <location>
        <position position="755"/>
    </location>
    <ligand>
        <name>ATP</name>
        <dbReference type="ChEBI" id="CHEBI:30616"/>
        <label>2</label>
    </ligand>
</feature>
<evidence type="ECO:0000256" key="11">
    <source>
        <dbReference type="ARBA" id="ARBA00022842"/>
    </source>
</evidence>
<evidence type="ECO:0000256" key="5">
    <source>
        <dbReference type="ARBA" id="ARBA00022598"/>
    </source>
</evidence>
<evidence type="ECO:0000259" key="17">
    <source>
        <dbReference type="PROSITE" id="PS50975"/>
    </source>
</evidence>
<evidence type="ECO:0000256" key="13">
    <source>
        <dbReference type="ARBA" id="ARBA00023211"/>
    </source>
</evidence>
<organism evidence="19 20">
    <name type="scientific">Brevibacillus fulvus</name>
    <dbReference type="NCBI Taxonomy" id="1125967"/>
    <lineage>
        <taxon>Bacteria</taxon>
        <taxon>Bacillati</taxon>
        <taxon>Bacillota</taxon>
        <taxon>Bacilli</taxon>
        <taxon>Bacillales</taxon>
        <taxon>Paenibacillaceae</taxon>
        <taxon>Brevibacillus</taxon>
    </lineage>
</organism>
<feature type="binding site" evidence="16">
    <location>
        <position position="784"/>
    </location>
    <ligand>
        <name>ATP</name>
        <dbReference type="ChEBI" id="CHEBI:30616"/>
        <label>2</label>
    </ligand>
</feature>
<evidence type="ECO:0000259" key="18">
    <source>
        <dbReference type="PROSITE" id="PS51855"/>
    </source>
</evidence>
<keyword evidence="12 16" id="KW-0665">Pyrimidine biosynthesis</keyword>
<dbReference type="SMART" id="SM01096">
    <property type="entry name" value="CPSase_L_D3"/>
    <property type="match status" value="1"/>
</dbReference>
<name>A0A938Y1I4_9BACL</name>
<dbReference type="FunFam" id="3.40.50.20:FF:000001">
    <property type="entry name" value="Carbamoyl-phosphate synthase large chain"/>
    <property type="match status" value="1"/>
</dbReference>
<evidence type="ECO:0000256" key="2">
    <source>
        <dbReference type="ARBA" id="ARBA00005077"/>
    </source>
</evidence>
<feature type="binding site" evidence="16">
    <location>
        <position position="839"/>
    </location>
    <ligand>
        <name>Mn(2+)</name>
        <dbReference type="ChEBI" id="CHEBI:29035"/>
        <label>4</label>
    </ligand>
</feature>
<feature type="binding site" evidence="16">
    <location>
        <position position="827"/>
    </location>
    <ligand>
        <name>ATP</name>
        <dbReference type="ChEBI" id="CHEBI:30616"/>
        <label>2</label>
    </ligand>
</feature>
<comment type="caution">
    <text evidence="16">Lacks conserved residue(s) required for the propagation of feature annotation.</text>
</comment>
<evidence type="ECO:0000313" key="20">
    <source>
        <dbReference type="Proteomes" id="UP000717624"/>
    </source>
</evidence>
<keyword evidence="6 16" id="KW-0028">Amino-acid biosynthesis</keyword>
<feature type="binding site" evidence="16">
    <location>
        <position position="841"/>
    </location>
    <ligand>
        <name>Mn(2+)</name>
        <dbReference type="ChEBI" id="CHEBI:29035"/>
        <label>4</label>
    </ligand>
</feature>
<keyword evidence="13" id="KW-0464">Manganese</keyword>
<dbReference type="Pfam" id="PF25596">
    <property type="entry name" value="CPSase_L_D1"/>
    <property type="match status" value="2"/>
</dbReference>
<feature type="binding site" evidence="16">
    <location>
        <position position="786"/>
    </location>
    <ligand>
        <name>ATP</name>
        <dbReference type="ChEBI" id="CHEBI:30616"/>
        <label>2</label>
    </ligand>
</feature>
<dbReference type="NCBIfam" id="NF009455">
    <property type="entry name" value="PRK12815.1"/>
    <property type="match status" value="1"/>
</dbReference>
<protein>
    <recommendedName>
        <fullName evidence="16">Carbamoyl phosphate synthase large chain</fullName>
        <ecNumber evidence="16">6.3.4.16</ecNumber>
        <ecNumber evidence="16">6.3.5.5</ecNumber>
    </recommendedName>
    <alternativeName>
        <fullName evidence="16">Carbamoyl phosphate synthetase ammonia chain</fullName>
    </alternativeName>
</protein>
<dbReference type="GO" id="GO:0005737">
    <property type="term" value="C:cytoplasm"/>
    <property type="evidence" value="ECO:0007669"/>
    <property type="project" value="TreeGrafter"/>
</dbReference>
<evidence type="ECO:0000256" key="9">
    <source>
        <dbReference type="ARBA" id="ARBA00022741"/>
    </source>
</evidence>
<reference evidence="19" key="1">
    <citation type="submission" date="2021-01" db="EMBL/GenBank/DDBJ databases">
        <title>Genomic Encyclopedia of Type Strains, Phase IV (KMG-IV): sequencing the most valuable type-strain genomes for metagenomic binning, comparative biology and taxonomic classification.</title>
        <authorList>
            <person name="Goeker M."/>
        </authorList>
    </citation>
    <scope>NUCLEOTIDE SEQUENCE</scope>
    <source>
        <strain evidence="19">DSM 25523</strain>
    </source>
</reference>
<dbReference type="PROSITE" id="PS51855">
    <property type="entry name" value="MGS"/>
    <property type="match status" value="1"/>
</dbReference>
<evidence type="ECO:0000256" key="16">
    <source>
        <dbReference type="HAMAP-Rule" id="MF_01210"/>
    </source>
</evidence>
<dbReference type="EMBL" id="JAFBEB010000012">
    <property type="protein sequence ID" value="MBM7591463.1"/>
    <property type="molecule type" value="Genomic_DNA"/>
</dbReference>
<dbReference type="GO" id="GO:0006541">
    <property type="term" value="P:glutamine metabolic process"/>
    <property type="evidence" value="ECO:0007669"/>
    <property type="project" value="TreeGrafter"/>
</dbReference>
<feature type="binding site" evidence="16">
    <location>
        <position position="243"/>
    </location>
    <ligand>
        <name>ATP</name>
        <dbReference type="ChEBI" id="CHEBI:30616"/>
        <label>1</label>
    </ligand>
</feature>
<comment type="function">
    <text evidence="16">Large subunit of the glutamine-dependent carbamoyl phosphate synthetase (CPSase). CPSase catalyzes the formation of carbamoyl phosphate from the ammonia moiety of glutamine, carbonate, and phosphate donated by ATP, constituting the first step of 2 biosynthetic pathways, one leading to arginine and/or urea and the other to pyrimidine nucleotides. The large subunit (synthetase) binds the substrates ammonia (free or transferred from glutamine from the small subunit), hydrogencarbonate and ATP and carries out an ATP-coupled ligase reaction, activating hydrogencarbonate by forming carboxy phosphate which reacts with ammonia to form carbamoyl phosphate.</text>
</comment>
<feature type="binding site" evidence="16">
    <location>
        <position position="300"/>
    </location>
    <ligand>
        <name>Mg(2+)</name>
        <dbReference type="ChEBI" id="CHEBI:18420"/>
        <label>2</label>
    </ligand>
</feature>
<dbReference type="InterPro" id="IPR005479">
    <property type="entry name" value="CPAse_ATP-bd"/>
</dbReference>
<feature type="binding site" evidence="16">
    <location>
        <position position="284"/>
    </location>
    <ligand>
        <name>Mg(2+)</name>
        <dbReference type="ChEBI" id="CHEBI:18420"/>
        <label>1</label>
    </ligand>
</feature>
<dbReference type="FunFam" id="1.10.1030.10:FF:000002">
    <property type="entry name" value="Carbamoyl-phosphate synthase large chain"/>
    <property type="match status" value="1"/>
</dbReference>
<feature type="binding site" evidence="16">
    <location>
        <position position="759"/>
    </location>
    <ligand>
        <name>ATP</name>
        <dbReference type="ChEBI" id="CHEBI:30616"/>
        <label>2</label>
    </ligand>
</feature>
<feature type="binding site" evidence="16">
    <location>
        <position position="785"/>
    </location>
    <ligand>
        <name>ATP</name>
        <dbReference type="ChEBI" id="CHEBI:30616"/>
        <label>2</label>
    </ligand>
</feature>
<dbReference type="GO" id="GO:0004088">
    <property type="term" value="F:carbamoyl-phosphate synthase (glutamine-hydrolyzing) activity"/>
    <property type="evidence" value="ECO:0007669"/>
    <property type="project" value="UniProtKB-UniRule"/>
</dbReference>
<evidence type="ECO:0000256" key="14">
    <source>
        <dbReference type="ARBA" id="ARBA00047359"/>
    </source>
</evidence>
<dbReference type="GO" id="GO:0044205">
    <property type="term" value="P:'de novo' UMP biosynthetic process"/>
    <property type="evidence" value="ECO:0007669"/>
    <property type="project" value="UniProtKB-UniRule"/>
</dbReference>
<dbReference type="SUPFAM" id="SSF52440">
    <property type="entry name" value="PreATP-grasp domain"/>
    <property type="match status" value="2"/>
</dbReference>
<dbReference type="PROSITE" id="PS00866">
    <property type="entry name" value="CPSASE_1"/>
    <property type="match status" value="2"/>
</dbReference>
<dbReference type="FunFam" id="3.30.470.20:FF:000001">
    <property type="entry name" value="Carbamoyl-phosphate synthase large chain"/>
    <property type="match status" value="1"/>
</dbReference>
<dbReference type="NCBIfam" id="NF003671">
    <property type="entry name" value="PRK05294.1"/>
    <property type="match status" value="1"/>
</dbReference>
<dbReference type="GO" id="GO:0004087">
    <property type="term" value="F:carbamoyl-phosphate synthase (ammonia) activity"/>
    <property type="evidence" value="ECO:0007669"/>
    <property type="project" value="UniProtKB-EC"/>
</dbReference>
<feature type="binding site" evidence="16">
    <location>
        <position position="839"/>
    </location>
    <ligand>
        <name>ATP</name>
        <dbReference type="ChEBI" id="CHEBI:30616"/>
        <label>2</label>
    </ligand>
</feature>
<feature type="region of interest" description="Allosteric domain" evidence="16">
    <location>
        <begin position="937"/>
        <end position="1080"/>
    </location>
</feature>
<feature type="binding site" evidence="16">
    <location>
        <position position="787"/>
    </location>
    <ligand>
        <name>ATP</name>
        <dbReference type="ChEBI" id="CHEBI:30616"/>
        <label>2</label>
    </ligand>
</feature>
<evidence type="ECO:0000313" key="19">
    <source>
        <dbReference type="EMBL" id="MBM7591463.1"/>
    </source>
</evidence>
<keyword evidence="7" id="KW-0479">Metal-binding</keyword>
<dbReference type="InterPro" id="IPR036914">
    <property type="entry name" value="MGS-like_dom_sf"/>
</dbReference>
<evidence type="ECO:0000256" key="4">
    <source>
        <dbReference type="ARBA" id="ARBA00022571"/>
    </source>
</evidence>
<dbReference type="InterPro" id="IPR058047">
    <property type="entry name" value="CPSase_preATP-grasp"/>
</dbReference>
<feature type="binding site" evidence="16">
    <location>
        <position position="242"/>
    </location>
    <ligand>
        <name>ATP</name>
        <dbReference type="ChEBI" id="CHEBI:30616"/>
        <label>1</label>
    </ligand>
</feature>
<dbReference type="SUPFAM" id="SSF56059">
    <property type="entry name" value="Glutathione synthetase ATP-binding domain-like"/>
    <property type="match status" value="2"/>
</dbReference>
<comment type="pathway">
    <text evidence="2 16">Amino-acid biosynthesis; L-arginine biosynthesis; carbamoyl phosphate from bicarbonate: step 1/1.</text>
</comment>
<comment type="pathway">
    <text evidence="16">Pyrimidine metabolism; UMP biosynthesis via de novo pathway; (S)-dihydroorotate from bicarbonate: step 1/3.</text>
</comment>
<feature type="binding site" evidence="16">
    <location>
        <position position="298"/>
    </location>
    <ligand>
        <name>Mn(2+)</name>
        <dbReference type="ChEBI" id="CHEBI:29035"/>
        <label>1</label>
    </ligand>
</feature>
<feature type="binding site" evidence="16">
    <location>
        <position position="827"/>
    </location>
    <ligand>
        <name>Mg(2+)</name>
        <dbReference type="ChEBI" id="CHEBI:18420"/>
        <label>3</label>
    </ligand>
</feature>
<sequence length="1080" mass="117821">MPKMEHIKKVLVIGSGPIVIGQAAEFDYSGAQACLSLREEGVEVILVNNNPATIMTDEQVADKVYLEPLTVESVSRIIQQEKPDGLLPTLGGQTGLNLAVSLAEAGVLEKYGVALLGTPLETIKNAEDRELFKQLMKQINEPVPESETVESVAAALAFAERIGYPVIVRPAFTLGGAGGGIAENAMQLQRVATTGLEASPIGQILVERSIKGWKEIEYEVMRDQNDTCIIVCNMENIDPVGVHTGDSIVVAPSQTLTDQQYQMLRSVSTKVIRALGVVGGCNIQFALDPHSDQYYLIEVNPRVSRSSALASKATGYPIARIAAKLALGYYLDEVLNPITGNTYASFEPMLDYVVVKIPRWPFDKFKSADRLLGTQMKATGEVMAIARNLETAFLKAVRSLELGVVHPERPELAALSAKELDQLLRDATDQRLFALFEAIRRGYGERQLVELTGIDPFYLRSFGKIVACEQKLRNGGWSELSNQQLAEAKQLGFADQTLAQLLQVPVESVRNKRKEAGILPVYNIVDTCAGEFAAKTPYYYSAWRGMDEVTELTGKKKVLVLGSGPIRIGQGIEFDYCSVHAAKALQRSGIAAVVINNNPETVSTDYETADHLYFEPLTVEDVLNVADREQVEGVMVQFGGQTAINLAESLSKAGLPIYGTPLEAINRVEDRELFYELLRRLDIPHIPGAGVTSLEQALHTAEQIGYPVLLRPSYVIGGQGMEIVRDQPELSKTVEAWLHAGQSEKFFPLLVDRFIAGQEVELDAVSDGEDVLIPGIFEHVEKAGIHSGDSIALFPAPGLTAEQKATLRLYTERIARELGAVGLINIQFVIGPEQIYVLEVNPRASRTVPITSKVTGIPMVELAVRAQLGEKLREMGYGTGLLPDIPFAVVKAPVFSTVKLPKVDPALGPEMKSTGEVLGLGRSFTQAAAKAFAFQQKAKAALTREDVCLLSLAQKDKVAALATIRELSGRGIRFAATSGTARWLEENQLAVYRKIETEQDFLQVLQEEPVSLAVITATKGNRQERTGFALRSHALGKGIPLFTVWETFRFFVETMTGKGSDEDGACEDIGTLSKRIVSQL</sequence>
<dbReference type="Proteomes" id="UP000717624">
    <property type="component" value="Unassembled WGS sequence"/>
</dbReference>
<dbReference type="InterPro" id="IPR005480">
    <property type="entry name" value="CPSase_lsu_oligo"/>
</dbReference>
<dbReference type="SMART" id="SM01209">
    <property type="entry name" value="GARS_A"/>
    <property type="match status" value="1"/>
</dbReference>
<feature type="binding site" evidence="16">
    <location>
        <position position="298"/>
    </location>
    <ligand>
        <name>Mg(2+)</name>
        <dbReference type="ChEBI" id="CHEBI:18420"/>
        <label>2</label>
    </ligand>
</feature>
<dbReference type="PANTHER" id="PTHR11405:SF53">
    <property type="entry name" value="CARBAMOYL-PHOSPHATE SYNTHASE [AMMONIA], MITOCHONDRIAL"/>
    <property type="match status" value="1"/>
</dbReference>
<keyword evidence="10 16" id="KW-0067">ATP-binding</keyword>
<comment type="similarity">
    <text evidence="3 16">Belongs to the CarB family.</text>
</comment>
<feature type="binding site" evidence="16">
    <location>
        <position position="839"/>
    </location>
    <ligand>
        <name>Mg(2+)</name>
        <dbReference type="ChEBI" id="CHEBI:18420"/>
        <label>4</label>
    </ligand>
</feature>
<dbReference type="FunFam" id="3.40.50.20:FF:000002">
    <property type="entry name" value="Carbamoyl-phosphate synthase large chain"/>
    <property type="match status" value="1"/>
</dbReference>
<dbReference type="Gene3D" id="1.10.1030.10">
    <property type="entry name" value="Carbamoyl-phosphate synthetase, large subunit oligomerisation domain"/>
    <property type="match status" value="1"/>
</dbReference>
<dbReference type="GO" id="GO:0006526">
    <property type="term" value="P:L-arginine biosynthetic process"/>
    <property type="evidence" value="ECO:0007669"/>
    <property type="project" value="UniProtKB-UniRule"/>
</dbReference>
<feature type="binding site" evidence="16">
    <location>
        <position position="176"/>
    </location>
    <ligand>
        <name>ATP</name>
        <dbReference type="ChEBI" id="CHEBI:30616"/>
        <label>1</label>
    </ligand>
</feature>
<dbReference type="PRINTS" id="PR00098">
    <property type="entry name" value="CPSASE"/>
</dbReference>
<feature type="domain" description="ATP-grasp" evidence="17">
    <location>
        <begin position="675"/>
        <end position="868"/>
    </location>
</feature>
<feature type="domain" description="MGS-like" evidence="18">
    <location>
        <begin position="932"/>
        <end position="1080"/>
    </location>
</feature>
<dbReference type="EC" id="6.3.4.16" evidence="16"/>
<feature type="domain" description="ATP-grasp" evidence="17">
    <location>
        <begin position="133"/>
        <end position="327"/>
    </location>
</feature>
<comment type="cofactor">
    <cofactor evidence="1">
        <name>Mn(2+)</name>
        <dbReference type="ChEBI" id="CHEBI:29035"/>
    </cofactor>
</comment>
<dbReference type="Gene3D" id="3.30.1490.20">
    <property type="entry name" value="ATP-grasp fold, A domain"/>
    <property type="match status" value="1"/>
</dbReference>
<dbReference type="Gene3D" id="3.40.50.1380">
    <property type="entry name" value="Methylglyoxal synthase-like domain"/>
    <property type="match status" value="1"/>
</dbReference>
<dbReference type="FunFam" id="3.30.470.20:FF:000026">
    <property type="entry name" value="Carbamoyl-phosphate synthase large chain"/>
    <property type="match status" value="1"/>
</dbReference>
<dbReference type="InterPro" id="IPR011761">
    <property type="entry name" value="ATP-grasp"/>
</dbReference>
<comment type="cofactor">
    <cofactor evidence="16">
        <name>Mg(2+)</name>
        <dbReference type="ChEBI" id="CHEBI:18420"/>
    </cofactor>
    <cofactor evidence="16">
        <name>Mn(2+)</name>
        <dbReference type="ChEBI" id="CHEBI:29035"/>
    </cofactor>
    <text evidence="16">Binds 4 Mg(2+) or Mn(2+) ions per subunit.</text>
</comment>
<dbReference type="SMART" id="SM00851">
    <property type="entry name" value="MGS"/>
    <property type="match status" value="1"/>
</dbReference>
<dbReference type="HAMAP" id="MF_01210_B">
    <property type="entry name" value="CPSase_L_chain_B"/>
    <property type="match status" value="1"/>
</dbReference>
<evidence type="ECO:0000256" key="15">
    <source>
        <dbReference type="ARBA" id="ARBA00048816"/>
    </source>
</evidence>
<dbReference type="AlphaFoldDB" id="A0A938Y1I4"/>
<dbReference type="EC" id="6.3.5.5" evidence="16"/>
<evidence type="ECO:0000256" key="10">
    <source>
        <dbReference type="ARBA" id="ARBA00022840"/>
    </source>
</evidence>
<keyword evidence="5 16" id="KW-0436">Ligase</keyword>
<dbReference type="InterPro" id="IPR036897">
    <property type="entry name" value="CarbamoylP_synth_lsu_oligo_sf"/>
</dbReference>
<dbReference type="Pfam" id="PF02787">
    <property type="entry name" value="CPSase_L_D3"/>
    <property type="match status" value="1"/>
</dbReference>
<keyword evidence="9 16" id="KW-0547">Nucleotide-binding</keyword>
<feature type="binding site" evidence="16">
    <location>
        <position position="711"/>
    </location>
    <ligand>
        <name>ATP</name>
        <dbReference type="ChEBI" id="CHEBI:30616"/>
        <label>2</label>
    </ligand>
</feature>
<keyword evidence="4 16" id="KW-0055">Arginine biosynthesis</keyword>
<feature type="binding site" evidence="16">
    <location>
        <position position="300"/>
    </location>
    <ligand>
        <name>Mn(2+)</name>
        <dbReference type="ChEBI" id="CHEBI:29035"/>
        <label>2</label>
    </ligand>
</feature>
<feature type="binding site" evidence="16">
    <location>
        <position position="284"/>
    </location>
    <ligand>
        <name>ATP</name>
        <dbReference type="ChEBI" id="CHEBI:30616"/>
        <label>1</label>
    </ligand>
</feature>
<dbReference type="RefSeq" id="WP_204519174.1">
    <property type="nucleotide sequence ID" value="NZ_BAABIN010000019.1"/>
</dbReference>
<feature type="binding site" evidence="16">
    <location>
        <position position="298"/>
    </location>
    <ligand>
        <name>Mg(2+)</name>
        <dbReference type="ChEBI" id="CHEBI:18420"/>
        <label>1</label>
    </ligand>
</feature>
<evidence type="ECO:0000256" key="3">
    <source>
        <dbReference type="ARBA" id="ARBA00009799"/>
    </source>
</evidence>
<dbReference type="Pfam" id="PF02142">
    <property type="entry name" value="MGS"/>
    <property type="match status" value="1"/>
</dbReference>
<feature type="binding site" evidence="16">
    <location>
        <position position="753"/>
    </location>
    <ligand>
        <name>ATP</name>
        <dbReference type="ChEBI" id="CHEBI:30616"/>
        <label>2</label>
    </ligand>
</feature>
<feature type="binding site" evidence="16">
    <location>
        <position position="208"/>
    </location>
    <ligand>
        <name>ATP</name>
        <dbReference type="ChEBI" id="CHEBI:30616"/>
        <label>1</label>
    </ligand>
</feature>
<dbReference type="SUPFAM" id="SSF52335">
    <property type="entry name" value="Methylglyoxal synthase-like"/>
    <property type="match status" value="1"/>
</dbReference>
<feature type="binding site" evidence="16">
    <location>
        <position position="241"/>
    </location>
    <ligand>
        <name>ATP</name>
        <dbReference type="ChEBI" id="CHEBI:30616"/>
        <label>1</label>
    </ligand>
</feature>
<comment type="subunit">
    <text evidence="16">Composed of two chains; the small (or glutamine) chain promotes the hydrolysis of glutamine to ammonia, which is used by the large (or ammonia) chain to synthesize carbamoyl phosphate. Tetramer of heterodimers (alpha,beta)4.</text>
</comment>
<dbReference type="Gene3D" id="3.40.50.20">
    <property type="match status" value="2"/>
</dbReference>
<evidence type="ECO:0000256" key="7">
    <source>
        <dbReference type="ARBA" id="ARBA00022723"/>
    </source>
</evidence>
<feature type="binding site" evidence="16">
    <location>
        <position position="841"/>
    </location>
    <ligand>
        <name>Mg(2+)</name>
        <dbReference type="ChEBI" id="CHEBI:18420"/>
        <label>4</label>
    </ligand>
</feature>
<comment type="catalytic activity">
    <reaction evidence="14 16">
        <text>hydrogencarbonate + NH4(+) + 2 ATP = carbamoyl phosphate + 2 ADP + phosphate + 2 H(+)</text>
        <dbReference type="Rhea" id="RHEA:18029"/>
        <dbReference type="ChEBI" id="CHEBI:15378"/>
        <dbReference type="ChEBI" id="CHEBI:17544"/>
        <dbReference type="ChEBI" id="CHEBI:28938"/>
        <dbReference type="ChEBI" id="CHEBI:30616"/>
        <dbReference type="ChEBI" id="CHEBI:43474"/>
        <dbReference type="ChEBI" id="CHEBI:58228"/>
        <dbReference type="ChEBI" id="CHEBI:456216"/>
        <dbReference type="EC" id="6.3.4.16"/>
    </reaction>
</comment>